<feature type="domain" description="LicD/FKTN/FKRP nucleotidyltransferase" evidence="1">
    <location>
        <begin position="41"/>
        <end position="270"/>
    </location>
</feature>
<dbReference type="AlphaFoldDB" id="G9WRE3"/>
<gene>
    <name evidence="2" type="ORF">HMPREF9624_01659</name>
</gene>
<comment type="caution">
    <text evidence="2">The sequence shown here is derived from an EMBL/GenBank/DDBJ whole genome shotgun (WGS) entry which is preliminary data.</text>
</comment>
<dbReference type="PANTHER" id="PTHR43404">
    <property type="entry name" value="LIPOPOLYSACCHARIDE CHOLINEPHOSPHOTRANSFERASE LICD"/>
    <property type="match status" value="1"/>
</dbReference>
<dbReference type="EMBL" id="AFZD01000003">
    <property type="protein sequence ID" value="EHL14330.1"/>
    <property type="molecule type" value="Genomic_DNA"/>
</dbReference>
<dbReference type="HOGENOM" id="CLU_027783_0_0_9"/>
<name>G9WRE3_9FIRM</name>
<accession>G9WRE3</accession>
<dbReference type="InterPro" id="IPR052942">
    <property type="entry name" value="LPS_cholinephosphotransferase"/>
</dbReference>
<sequence length="650" mass="76044">MMRLPREFFYDEIRDGFYIPGLIKRAWGAQLSVLSEIDRICQKNDITYHVYAGTLLGAVRDGQCIPWDDDLDICMLRDDFFKFAEVVKKELPEELTFNSISTNQNNPALVAAVGTASMAVGSDIRKKYYEFLYPVSVDIFVLDDLAKNPEDEKYRKDILRVLYSMMVFIQQEKENNNDFQKKVKEIESLLKIQFNKHQSLKPQFYQLFDKICQEFNGEGGNRVSYLADQLYDEKNWYFKYTMQKTKRISFCGMQVPVPEDYDTVLMAEYGDYHKKVKVGGDHGYPYFKKNEKTVKGTFKEKWIWDYDFKEKDLERPEVYSFRDIVLKTAEYFIASQKKSFEAFVRGDFSMVLALLSKAQEEAITLGNTIEQKKGTGTESVSYIEEYCEALYHAYQLISELLAIEENSMEHLSSALRKDLERKLKKPGYYLRKLHSALEKEFKRQVVFLPHSAKHFDSLRPLIDSLLRAEDVECTIIPIPYFDRLGLGEFSEMHYEGEKFPKGYSIMDYRSYDFAKEIPDCIVINSPYDEFNHVWSVDPFFYSREMKNYTKRLVYVPWFITDEIDPEDKEDGKAFNNMEYYVTVPGVFHADLTIVQSEQMKKAYLEKIAQFAGRGISRKMSKKISGAGSCLLGEKEGQGTIAQFRRFLFKK</sequence>
<evidence type="ECO:0000313" key="2">
    <source>
        <dbReference type="EMBL" id="EHL14330.1"/>
    </source>
</evidence>
<proteinExistence type="predicted"/>
<evidence type="ECO:0000313" key="3">
    <source>
        <dbReference type="Proteomes" id="UP000003527"/>
    </source>
</evidence>
<dbReference type="Pfam" id="PF04991">
    <property type="entry name" value="LicD"/>
    <property type="match status" value="1"/>
</dbReference>
<evidence type="ECO:0000259" key="1">
    <source>
        <dbReference type="Pfam" id="PF04991"/>
    </source>
</evidence>
<dbReference type="Proteomes" id="UP000003527">
    <property type="component" value="Unassembled WGS sequence"/>
</dbReference>
<dbReference type="InterPro" id="IPR007074">
    <property type="entry name" value="LicD/FKTN/FKRP_NTP_transf"/>
</dbReference>
<organism evidence="2 3">
    <name type="scientific">Oribacterium asaccharolyticum ACB7</name>
    <dbReference type="NCBI Taxonomy" id="796944"/>
    <lineage>
        <taxon>Bacteria</taxon>
        <taxon>Bacillati</taxon>
        <taxon>Bacillota</taxon>
        <taxon>Clostridia</taxon>
        <taxon>Lachnospirales</taxon>
        <taxon>Lachnospiraceae</taxon>
        <taxon>Oribacterium</taxon>
    </lineage>
</organism>
<keyword evidence="3" id="KW-1185">Reference proteome</keyword>
<protein>
    <recommendedName>
        <fullName evidence="1">LicD/FKTN/FKRP nucleotidyltransferase domain-containing protein</fullName>
    </recommendedName>
</protein>
<reference evidence="2 3" key="1">
    <citation type="submission" date="2011-08" db="EMBL/GenBank/DDBJ databases">
        <title>The Genome Sequence of Oribacterium sp. ACB7.</title>
        <authorList>
            <consortium name="The Broad Institute Genome Sequencing Platform"/>
            <person name="Earl A."/>
            <person name="Ward D."/>
            <person name="Feldgarden M."/>
            <person name="Gevers D."/>
            <person name="Sizova M."/>
            <person name="Hazen A."/>
            <person name="Epstein S."/>
            <person name="Young S.K."/>
            <person name="Zeng Q."/>
            <person name="Gargeya S."/>
            <person name="Fitzgerald M."/>
            <person name="Haas B."/>
            <person name="Abouelleil A."/>
            <person name="Alvarado L."/>
            <person name="Arachchi H.M."/>
            <person name="Berlin A."/>
            <person name="Brown A."/>
            <person name="Chapman S.B."/>
            <person name="Chen Z."/>
            <person name="Dunbar C."/>
            <person name="Freedman E."/>
            <person name="Gearin G."/>
            <person name="Gellesch M."/>
            <person name="Goldberg J."/>
            <person name="Griggs A."/>
            <person name="Gujja S."/>
            <person name="Heiman D."/>
            <person name="Howarth C."/>
            <person name="Larson L."/>
            <person name="Lui A."/>
            <person name="MacDonald P.J.P."/>
            <person name="Montmayeur A."/>
            <person name="Murphy C."/>
            <person name="Neiman D."/>
            <person name="Pearson M."/>
            <person name="Priest M."/>
            <person name="Roberts A."/>
            <person name="Saif S."/>
            <person name="Shea T."/>
            <person name="Shenoy N."/>
            <person name="Sisk P."/>
            <person name="Stolte C."/>
            <person name="Sykes S."/>
            <person name="Wortman J."/>
            <person name="Nusbaum C."/>
            <person name="Birren B."/>
        </authorList>
    </citation>
    <scope>NUCLEOTIDE SEQUENCE [LARGE SCALE GENOMIC DNA]</scope>
    <source>
        <strain evidence="2 3">ACB7</strain>
    </source>
</reference>
<dbReference type="PANTHER" id="PTHR43404:SF1">
    <property type="entry name" value="MNN4P"/>
    <property type="match status" value="1"/>
</dbReference>
<dbReference type="PATRIC" id="fig|796944.3.peg.165"/>
<dbReference type="GO" id="GO:0009100">
    <property type="term" value="P:glycoprotein metabolic process"/>
    <property type="evidence" value="ECO:0007669"/>
    <property type="project" value="UniProtKB-ARBA"/>
</dbReference>